<dbReference type="PANTHER" id="PTHR43607:SF1">
    <property type="entry name" value="H(+)-TRANSPORTING TWO-SECTOR ATPASE"/>
    <property type="match status" value="1"/>
</dbReference>
<dbReference type="Pfam" id="PF16886">
    <property type="entry name" value="ATP-synt_ab_Xtn"/>
    <property type="match status" value="1"/>
</dbReference>
<dbReference type="HAMAP" id="MF_00309">
    <property type="entry name" value="ATP_synth_A_arch"/>
    <property type="match status" value="1"/>
</dbReference>
<accession>A0A1C6JCJ6</accession>
<dbReference type="GO" id="GO:0045259">
    <property type="term" value="C:proton-transporting ATP synthase complex"/>
    <property type="evidence" value="ECO:0007669"/>
    <property type="project" value="UniProtKB-ARBA"/>
</dbReference>
<feature type="binding site" evidence="13">
    <location>
        <begin position="232"/>
        <end position="239"/>
    </location>
    <ligand>
        <name>ATP</name>
        <dbReference type="ChEBI" id="CHEBI:30616"/>
    </ligand>
</feature>
<keyword evidence="6 13" id="KW-0375">Hydrogen ion transport</keyword>
<evidence type="ECO:0000256" key="8">
    <source>
        <dbReference type="ARBA" id="ARBA00022967"/>
    </source>
</evidence>
<dbReference type="SUPFAM" id="SSF52540">
    <property type="entry name" value="P-loop containing nucleoside triphosphate hydrolases"/>
    <property type="match status" value="1"/>
</dbReference>
<sequence length="590" mass="64481">MSTGTIKKVAGPLVIAQGMRDANMFDVVRVSDQRLIGEIIEIHGDLASVQVYEETSGLGPGAPVESTGAPLSVELGPGLISSIFDGIQRPLVEIMARSGNNLKRGVEVPSLSRDNKWEFVPTAQVGDTVVGGDIIGTVQETEIVCHKIMVPNGVEGEITAITGGSYTIDEPVATVALKNGGTRQLTLMQKWPVRVGRPYKEKLSPDMPLVTGQRVIDTLFPIAKGGVAAVPGPFGSGKTVVQHQLAKWAEADIVVYIGCGERGNEMTDVLNEFPELRDPKTGHSLMERTVLIANTSDMPVAAREASIYTGITIAEYFRDMGYSVALMADSTSRWAEALREMSGRLEEMPGEEGYPAYLGSRLAQFYERAGRVIAQGQEGREGALSVIGAVSPPGGDISEPVAQATLRIVKVFWSLDSALAYKRHFPAINWLTSYSLYVNNMAGWFNDQVAEDWTDLRARLMLLLQEEAELEEIVKLVGMDALSAPDRIKLEASRSIREDFLHQDAFHEVDTYTSLQKQHTMMELVLRYYDAATEALKKGASVEGLVKLPVRESIGRFKYVSDDKIGEEYASIARALDLEIDALISEEEEL</sequence>
<dbReference type="SMART" id="SM00382">
    <property type="entry name" value="AAA"/>
    <property type="match status" value="1"/>
</dbReference>
<keyword evidence="5 13" id="KW-0547">Nucleotide-binding</keyword>
<evidence type="ECO:0000256" key="9">
    <source>
        <dbReference type="ARBA" id="ARBA00023065"/>
    </source>
</evidence>
<evidence type="ECO:0000256" key="3">
    <source>
        <dbReference type="ARBA" id="ARBA00018003"/>
    </source>
</evidence>
<keyword evidence="15" id="KW-0378">Hydrolase</keyword>
<evidence type="ECO:0000256" key="7">
    <source>
        <dbReference type="ARBA" id="ARBA00022840"/>
    </source>
</evidence>
<dbReference type="InterPro" id="IPR036121">
    <property type="entry name" value="ATPase_F1/V1/A1_a/bsu_N_sf"/>
</dbReference>
<proteinExistence type="inferred from homology"/>
<dbReference type="InterPro" id="IPR022878">
    <property type="entry name" value="V-ATPase_asu"/>
</dbReference>
<keyword evidence="7 13" id="KW-0067">ATP-binding</keyword>
<evidence type="ECO:0000256" key="11">
    <source>
        <dbReference type="ARBA" id="ARBA00031719"/>
    </source>
</evidence>
<evidence type="ECO:0000256" key="4">
    <source>
        <dbReference type="ARBA" id="ARBA00022448"/>
    </source>
</evidence>
<dbReference type="InterPro" id="IPR027417">
    <property type="entry name" value="P-loop_NTPase"/>
</dbReference>
<evidence type="ECO:0000256" key="6">
    <source>
        <dbReference type="ARBA" id="ARBA00022781"/>
    </source>
</evidence>
<dbReference type="Gene3D" id="2.40.50.100">
    <property type="match status" value="1"/>
</dbReference>
<comment type="catalytic activity">
    <reaction evidence="13">
        <text>ATP + H2O + 4 H(+)(in) = ADP + phosphate + 5 H(+)(out)</text>
        <dbReference type="Rhea" id="RHEA:57720"/>
        <dbReference type="ChEBI" id="CHEBI:15377"/>
        <dbReference type="ChEBI" id="CHEBI:15378"/>
        <dbReference type="ChEBI" id="CHEBI:30616"/>
        <dbReference type="ChEBI" id="CHEBI:43474"/>
        <dbReference type="ChEBI" id="CHEBI:456216"/>
        <dbReference type="EC" id="7.1.2.2"/>
    </reaction>
</comment>
<keyword evidence="8 13" id="KW-1278">Translocase</keyword>
<dbReference type="NCBIfam" id="NF003220">
    <property type="entry name" value="PRK04192.1"/>
    <property type="match status" value="1"/>
</dbReference>
<evidence type="ECO:0000256" key="5">
    <source>
        <dbReference type="ARBA" id="ARBA00022741"/>
    </source>
</evidence>
<dbReference type="InterPro" id="IPR020003">
    <property type="entry name" value="ATPase_a/bsu_AS"/>
</dbReference>
<dbReference type="FunFam" id="3.40.50.300:FF:000675">
    <property type="entry name" value="V-type ATP synthase alpha chain"/>
    <property type="match status" value="1"/>
</dbReference>
<dbReference type="InterPro" id="IPR003593">
    <property type="entry name" value="AAA+_ATPase"/>
</dbReference>
<dbReference type="SUPFAM" id="SSF50615">
    <property type="entry name" value="N-terminal domain of alpha and beta subunits of F1 ATP synthase"/>
    <property type="match status" value="1"/>
</dbReference>
<keyword evidence="9 13" id="KW-0406">Ion transport</keyword>
<dbReference type="CDD" id="cd18111">
    <property type="entry name" value="ATP-synt_V_A-type_alpha_C"/>
    <property type="match status" value="1"/>
</dbReference>
<keyword evidence="10 13" id="KW-0066">ATP synthesis</keyword>
<dbReference type="AlphaFoldDB" id="A0A1C6JCJ6"/>
<dbReference type="FunFam" id="2.40.30.20:FF:000002">
    <property type="entry name" value="V-type proton ATPase catalytic subunit A"/>
    <property type="match status" value="1"/>
</dbReference>
<dbReference type="Pfam" id="PF22919">
    <property type="entry name" value="ATP-synt_VA_C"/>
    <property type="match status" value="1"/>
</dbReference>
<dbReference type="InterPro" id="IPR023366">
    <property type="entry name" value="ATP_synth_asu-like_sf"/>
</dbReference>
<dbReference type="Pfam" id="PF00006">
    <property type="entry name" value="ATP-synt_ab"/>
    <property type="match status" value="1"/>
</dbReference>
<dbReference type="Gene3D" id="3.40.50.300">
    <property type="entry name" value="P-loop containing nucleotide triphosphate hydrolases"/>
    <property type="match status" value="1"/>
</dbReference>
<dbReference type="PANTHER" id="PTHR43607">
    <property type="entry name" value="V-TYPE PROTON ATPASE CATALYTIC SUBUNIT A"/>
    <property type="match status" value="1"/>
</dbReference>
<evidence type="ECO:0000256" key="1">
    <source>
        <dbReference type="ARBA" id="ARBA00008936"/>
    </source>
</evidence>
<dbReference type="FunFam" id="2.40.50.100:FF:000008">
    <property type="entry name" value="V-type proton ATPase catalytic subunit A"/>
    <property type="match status" value="1"/>
</dbReference>
<dbReference type="GO" id="GO:0005524">
    <property type="term" value="F:ATP binding"/>
    <property type="evidence" value="ECO:0007669"/>
    <property type="project" value="UniProtKB-UniRule"/>
</dbReference>
<dbReference type="EC" id="7.1.2.2" evidence="2 13"/>
<dbReference type="InterPro" id="IPR000194">
    <property type="entry name" value="ATPase_F1/V1/A1_a/bsu_nucl-bd"/>
</dbReference>
<evidence type="ECO:0000256" key="13">
    <source>
        <dbReference type="HAMAP-Rule" id="MF_00309"/>
    </source>
</evidence>
<dbReference type="GO" id="GO:0046933">
    <property type="term" value="F:proton-transporting ATP synthase activity, rotational mechanism"/>
    <property type="evidence" value="ECO:0007669"/>
    <property type="project" value="UniProtKB-UniRule"/>
</dbReference>
<name>A0A1C6JCJ6_9FIRM</name>
<gene>
    <name evidence="15" type="primary">ntpA</name>
    <name evidence="13" type="synonym">atpA</name>
    <name evidence="15" type="ORF">SAMEA3545359_02092</name>
</gene>
<dbReference type="InterPro" id="IPR055190">
    <property type="entry name" value="ATP-synt_VA_C"/>
</dbReference>
<evidence type="ECO:0000256" key="2">
    <source>
        <dbReference type="ARBA" id="ARBA00012473"/>
    </source>
</evidence>
<dbReference type="CDD" id="cd18119">
    <property type="entry name" value="ATP-synt_V_A-type_alpha_N"/>
    <property type="match status" value="1"/>
</dbReference>
<keyword evidence="4 13" id="KW-0813">Transport</keyword>
<comment type="function">
    <text evidence="12 13">Produces ATP from ADP in the presence of a proton gradient across the membrane. The V-type alpha chain is a catalytic subunit.</text>
</comment>
<evidence type="ECO:0000256" key="12">
    <source>
        <dbReference type="ARBA" id="ARBA00054855"/>
    </source>
</evidence>
<dbReference type="GO" id="GO:0016787">
    <property type="term" value="F:hydrolase activity"/>
    <property type="evidence" value="ECO:0007669"/>
    <property type="project" value="UniProtKB-KW"/>
</dbReference>
<dbReference type="PROSITE" id="PS00152">
    <property type="entry name" value="ATPASE_ALPHA_BETA"/>
    <property type="match status" value="1"/>
</dbReference>
<protein>
    <recommendedName>
        <fullName evidence="3 13">V-type ATP synthase alpha chain</fullName>
        <ecNumber evidence="2 13">7.1.2.2</ecNumber>
    </recommendedName>
    <alternativeName>
        <fullName evidence="11 13">V-ATPase subunit A</fullName>
    </alternativeName>
</protein>
<dbReference type="GO" id="GO:0042777">
    <property type="term" value="P:proton motive force-driven plasma membrane ATP synthesis"/>
    <property type="evidence" value="ECO:0007669"/>
    <property type="project" value="UniProtKB-UniRule"/>
</dbReference>
<dbReference type="GO" id="GO:0046961">
    <property type="term" value="F:proton-transporting ATPase activity, rotational mechanism"/>
    <property type="evidence" value="ECO:0007669"/>
    <property type="project" value="InterPro"/>
</dbReference>
<dbReference type="InterPro" id="IPR004100">
    <property type="entry name" value="ATPase_F1/V1/A1_a/bsu_N"/>
</dbReference>
<organism evidence="15">
    <name type="scientific">uncultured Anaerotruncus sp</name>
    <dbReference type="NCBI Taxonomy" id="905011"/>
    <lineage>
        <taxon>Bacteria</taxon>
        <taxon>Bacillati</taxon>
        <taxon>Bacillota</taxon>
        <taxon>Clostridia</taxon>
        <taxon>Eubacteriales</taxon>
        <taxon>Oscillospiraceae</taxon>
        <taxon>Anaerotruncus</taxon>
        <taxon>environmental samples</taxon>
    </lineage>
</organism>
<dbReference type="Gene3D" id="2.40.30.20">
    <property type="match status" value="1"/>
</dbReference>
<dbReference type="InterPro" id="IPR024034">
    <property type="entry name" value="ATPase_F1/V1_b/a_C"/>
</dbReference>
<comment type="similarity">
    <text evidence="1 13">Belongs to the ATPase alpha/beta chains family.</text>
</comment>
<dbReference type="Gene3D" id="1.10.1140.10">
    <property type="entry name" value="Bovine Mitochondrial F1-atpase, Atp Synthase Beta Chain, Chain D, domain 3"/>
    <property type="match status" value="1"/>
</dbReference>
<dbReference type="SUPFAM" id="SSF47917">
    <property type="entry name" value="C-terminal domain of alpha and beta subunits of F1 ATP synthase"/>
    <property type="match status" value="1"/>
</dbReference>
<dbReference type="EMBL" id="FMHG01000001">
    <property type="protein sequence ID" value="SCJ79782.1"/>
    <property type="molecule type" value="Genomic_DNA"/>
</dbReference>
<dbReference type="CDD" id="cd01134">
    <property type="entry name" value="V_A-ATPase_A"/>
    <property type="match status" value="1"/>
</dbReference>
<evidence type="ECO:0000313" key="15">
    <source>
        <dbReference type="EMBL" id="SCJ79782.1"/>
    </source>
</evidence>
<feature type="domain" description="AAA+ ATPase" evidence="14">
    <location>
        <begin position="224"/>
        <end position="412"/>
    </location>
</feature>
<evidence type="ECO:0000256" key="10">
    <source>
        <dbReference type="ARBA" id="ARBA00023310"/>
    </source>
</evidence>
<dbReference type="Pfam" id="PF02874">
    <property type="entry name" value="ATP-synt_ab_N"/>
    <property type="match status" value="1"/>
</dbReference>
<reference evidence="15" key="1">
    <citation type="submission" date="2015-09" db="EMBL/GenBank/DDBJ databases">
        <authorList>
            <consortium name="Pathogen Informatics"/>
        </authorList>
    </citation>
    <scope>NUCLEOTIDE SEQUENCE</scope>
    <source>
        <strain evidence="15">2789STDY5834896</strain>
    </source>
</reference>
<dbReference type="InterPro" id="IPR031686">
    <property type="entry name" value="ATP-synth_a_Xtn"/>
</dbReference>
<evidence type="ECO:0000259" key="14">
    <source>
        <dbReference type="SMART" id="SM00382"/>
    </source>
</evidence>